<dbReference type="FunFam" id="2.30.42.10:FF:000063">
    <property type="entry name" value="Peptidase, S41 family"/>
    <property type="match status" value="1"/>
</dbReference>
<dbReference type="SUPFAM" id="SSF50156">
    <property type="entry name" value="PDZ domain-like"/>
    <property type="match status" value="1"/>
</dbReference>
<dbReference type="Proteomes" id="UP000323393">
    <property type="component" value="Unassembled WGS sequence"/>
</dbReference>
<dbReference type="InterPro" id="IPR029045">
    <property type="entry name" value="ClpP/crotonase-like_dom_sf"/>
</dbReference>
<name>A0A1Y0CT61_9BACI</name>
<evidence type="ECO:0000313" key="9">
    <source>
        <dbReference type="EMBL" id="ART78015.1"/>
    </source>
</evidence>
<dbReference type="PANTHER" id="PTHR32060">
    <property type="entry name" value="TAIL-SPECIFIC PROTEASE"/>
    <property type="match status" value="1"/>
</dbReference>
<dbReference type="SMART" id="SM00245">
    <property type="entry name" value="TSPc"/>
    <property type="match status" value="1"/>
</dbReference>
<evidence type="ECO:0000313" key="10">
    <source>
        <dbReference type="EMBL" id="TYS60013.1"/>
    </source>
</evidence>
<evidence type="ECO:0000256" key="7">
    <source>
        <dbReference type="RuleBase" id="RU004404"/>
    </source>
</evidence>
<dbReference type="InterPro" id="IPR055210">
    <property type="entry name" value="CtpA/B_N"/>
</dbReference>
<dbReference type="RefSeq" id="WP_088019516.1">
    <property type="nucleotide sequence ID" value="NZ_CP020880.1"/>
</dbReference>
<evidence type="ECO:0000256" key="5">
    <source>
        <dbReference type="ARBA" id="ARBA00051784"/>
    </source>
</evidence>
<dbReference type="CDD" id="cd07560">
    <property type="entry name" value="Peptidase_S41_CPP"/>
    <property type="match status" value="1"/>
</dbReference>
<evidence type="ECO:0000313" key="11">
    <source>
        <dbReference type="Proteomes" id="UP000195573"/>
    </source>
</evidence>
<dbReference type="InterPro" id="IPR036366">
    <property type="entry name" value="PGBDSf"/>
</dbReference>
<dbReference type="EC" id="3.4.21.102" evidence="6"/>
<dbReference type="Pfam" id="PF22694">
    <property type="entry name" value="CtpB_N-like"/>
    <property type="match status" value="1"/>
</dbReference>
<proteinExistence type="inferred from homology"/>
<dbReference type="SUPFAM" id="SSF52096">
    <property type="entry name" value="ClpP/crotonase"/>
    <property type="match status" value="1"/>
</dbReference>
<reference evidence="10 12" key="2">
    <citation type="submission" date="2019-08" db="EMBL/GenBank/DDBJ databases">
        <title>Bacillus genomes from the desert of Cuatro Cienegas, Coahuila.</title>
        <authorList>
            <person name="Olmedo-Alvarez G."/>
        </authorList>
    </citation>
    <scope>NUCLEOTIDE SEQUENCE [LARGE SCALE GENOMIC DNA]</scope>
    <source>
        <strain evidence="10 12">CH88_3T</strain>
    </source>
</reference>
<dbReference type="InterPro" id="IPR001478">
    <property type="entry name" value="PDZ"/>
</dbReference>
<keyword evidence="11" id="KW-1185">Reference proteome</keyword>
<evidence type="ECO:0000256" key="3">
    <source>
        <dbReference type="ARBA" id="ARBA00022801"/>
    </source>
</evidence>
<dbReference type="Pfam" id="PF00595">
    <property type="entry name" value="PDZ"/>
    <property type="match status" value="1"/>
</dbReference>
<dbReference type="SMART" id="SM00228">
    <property type="entry name" value="PDZ"/>
    <property type="match status" value="1"/>
</dbReference>
<dbReference type="NCBIfam" id="TIGR00225">
    <property type="entry name" value="prc"/>
    <property type="match status" value="1"/>
</dbReference>
<dbReference type="FunFam" id="3.30.750.44:FF:000001">
    <property type="entry name" value="S41 family peptidase"/>
    <property type="match status" value="1"/>
</dbReference>
<dbReference type="Pfam" id="PF03572">
    <property type="entry name" value="Peptidase_S41"/>
    <property type="match status" value="1"/>
</dbReference>
<evidence type="ECO:0000256" key="4">
    <source>
        <dbReference type="ARBA" id="ARBA00022825"/>
    </source>
</evidence>
<gene>
    <name evidence="9" type="ORF">B4U37_19120</name>
    <name evidence="10" type="ORF">FZC74_07625</name>
</gene>
<dbReference type="PROSITE" id="PS50106">
    <property type="entry name" value="PDZ"/>
    <property type="match status" value="1"/>
</dbReference>
<keyword evidence="2 7" id="KW-0645">Protease</keyword>
<sequence length="492" mass="53957">MNRKIVTVLMVVSVLVGAAGMYAGLQWFGHGPAAAVPSVQNPLTDNTEQAAPQESPKETAAQMEKIQQAYELISSRYVEETESEKLIQGAIQGMVDTLEDPYSVYMDKDTAEQFTQSLESSFEGIGAEVGMQNGKVTIVSPFRGSPAEKAGLQPNDQILKVDDQDIEGLDLYEAVLKIRGEKGTVVTLEIQRPGVQEPFNVDVTRDTIPIETVYSETIEQDGKKVGYIQITSFSQDTGKDFQEQLAALEEQNIEGLVVDVRGNPGGLLDQVQIIAAELVTKEKPYVQIEQRNGEKQRFFSSLTEKKPYEIVTLIDKGSASASEILAGALKEAGNYEVVGDASFGKGTVQQALELGDGSNLKLTLYKWLTPDGNWIHNDGVEPTIPVKQPDYFYANPINMEEEEELALDANSEKVKNVQVMLKGLGFDPGREDGYFSKETEDAVKSFQAENDLSASGKVDSQTAEQLQAQLLEAVRAKENDVQLKEAIKTLMK</sequence>
<dbReference type="Proteomes" id="UP000195573">
    <property type="component" value="Chromosome"/>
</dbReference>
<dbReference type="EMBL" id="CP020880">
    <property type="protein sequence ID" value="ART78015.1"/>
    <property type="molecule type" value="Genomic_DNA"/>
</dbReference>
<dbReference type="InterPro" id="IPR002477">
    <property type="entry name" value="Peptidoglycan-bd-like"/>
</dbReference>
<dbReference type="SUPFAM" id="SSF47090">
    <property type="entry name" value="PGBD-like"/>
    <property type="match status" value="1"/>
</dbReference>
<comment type="similarity">
    <text evidence="1 7">Belongs to the peptidase S41A family.</text>
</comment>
<dbReference type="InterPro" id="IPR004447">
    <property type="entry name" value="Peptidase_S41A"/>
</dbReference>
<keyword evidence="4 7" id="KW-0720">Serine protease</keyword>
<evidence type="ECO:0000313" key="12">
    <source>
        <dbReference type="Proteomes" id="UP000323393"/>
    </source>
</evidence>
<dbReference type="Gene3D" id="3.30.750.44">
    <property type="match status" value="1"/>
</dbReference>
<reference evidence="9 11" key="1">
    <citation type="submission" date="2017-04" db="EMBL/GenBank/DDBJ databases">
        <title>Complete Genome Sequence of the Bacillus horikoshii 20a strain from Cuatro Cienegas, Coahuila, Mexico.</title>
        <authorList>
            <person name="Zarza E."/>
            <person name="Alcaraz L.D."/>
            <person name="Aguilar-Salinas B."/>
            <person name="Islas A."/>
            <person name="Olmedo-Alvarez G."/>
        </authorList>
    </citation>
    <scope>NUCLEOTIDE SEQUENCE [LARGE SCALE GENOMIC DNA]</scope>
    <source>
        <strain evidence="9 11">20a</strain>
    </source>
</reference>
<accession>A0A1Y0CT61</accession>
<keyword evidence="3 7" id="KW-0378">Hydrolase</keyword>
<organism evidence="10 12">
    <name type="scientific">Sutcliffiella horikoshii</name>
    <dbReference type="NCBI Taxonomy" id="79883"/>
    <lineage>
        <taxon>Bacteria</taxon>
        <taxon>Bacillati</taxon>
        <taxon>Bacillota</taxon>
        <taxon>Bacilli</taxon>
        <taxon>Bacillales</taxon>
        <taxon>Bacillaceae</taxon>
        <taxon>Sutcliffiella</taxon>
    </lineage>
</organism>
<dbReference type="Gene3D" id="2.30.42.10">
    <property type="match status" value="1"/>
</dbReference>
<dbReference type="GeneID" id="96740515"/>
<dbReference type="EMBL" id="VTEU01000002">
    <property type="protein sequence ID" value="TYS60013.1"/>
    <property type="molecule type" value="Genomic_DNA"/>
</dbReference>
<dbReference type="CDD" id="cd06782">
    <property type="entry name" value="cpPDZ_CPP-like"/>
    <property type="match status" value="1"/>
</dbReference>
<dbReference type="InterPro" id="IPR005151">
    <property type="entry name" value="Tail-specific_protease"/>
</dbReference>
<dbReference type="PANTHER" id="PTHR32060:SF29">
    <property type="entry name" value="CARBOXY-TERMINAL PROCESSING PROTEASE CTPB"/>
    <property type="match status" value="1"/>
</dbReference>
<evidence type="ECO:0000256" key="6">
    <source>
        <dbReference type="ARBA" id="ARBA00066637"/>
    </source>
</evidence>
<dbReference type="Gene3D" id="3.90.226.10">
    <property type="entry name" value="2-enoyl-CoA Hydratase, Chain A, domain 1"/>
    <property type="match status" value="1"/>
</dbReference>
<protein>
    <recommendedName>
        <fullName evidence="6">C-terminal processing peptidase</fullName>
        <ecNumber evidence="6">3.4.21.102</ecNumber>
    </recommendedName>
</protein>
<dbReference type="InterPro" id="IPR036365">
    <property type="entry name" value="PGBD-like_sf"/>
</dbReference>
<dbReference type="GO" id="GO:0030288">
    <property type="term" value="C:outer membrane-bounded periplasmic space"/>
    <property type="evidence" value="ECO:0007669"/>
    <property type="project" value="TreeGrafter"/>
</dbReference>
<comment type="catalytic activity">
    <reaction evidence="5">
        <text>The enzyme shows specific recognition of a C-terminal tripeptide, Xaa-Yaa-Zaa, in which Xaa is preferably Ala or Leu, Yaa is preferably Ala or Tyr, and Zaa is preferably Ala, but then cleaves at a variable distance from the C-terminus. A typical cleavage is -Ala-Ala-|-Arg-Ala-Ala-Lys-Glu-Asn-Tyr-Ala-Leu-Ala-Ala.</text>
        <dbReference type="EC" id="3.4.21.102"/>
    </reaction>
</comment>
<evidence type="ECO:0000259" key="8">
    <source>
        <dbReference type="PROSITE" id="PS50106"/>
    </source>
</evidence>
<dbReference type="InterPro" id="IPR036034">
    <property type="entry name" value="PDZ_sf"/>
</dbReference>
<evidence type="ECO:0000256" key="2">
    <source>
        <dbReference type="ARBA" id="ARBA00022670"/>
    </source>
</evidence>
<dbReference type="Pfam" id="PF01471">
    <property type="entry name" value="PG_binding_1"/>
    <property type="match status" value="1"/>
</dbReference>
<dbReference type="GO" id="GO:0006508">
    <property type="term" value="P:proteolysis"/>
    <property type="evidence" value="ECO:0007669"/>
    <property type="project" value="UniProtKB-KW"/>
</dbReference>
<dbReference type="GO" id="GO:0007165">
    <property type="term" value="P:signal transduction"/>
    <property type="evidence" value="ECO:0007669"/>
    <property type="project" value="TreeGrafter"/>
</dbReference>
<dbReference type="GO" id="GO:0004252">
    <property type="term" value="F:serine-type endopeptidase activity"/>
    <property type="evidence" value="ECO:0007669"/>
    <property type="project" value="UniProtKB-EC"/>
</dbReference>
<dbReference type="KEGG" id="bhk:B4U37_19120"/>
<dbReference type="Gene3D" id="1.10.101.10">
    <property type="entry name" value="PGBD-like superfamily/PGBD"/>
    <property type="match status" value="1"/>
</dbReference>
<evidence type="ECO:0000256" key="1">
    <source>
        <dbReference type="ARBA" id="ARBA00009179"/>
    </source>
</evidence>
<dbReference type="AlphaFoldDB" id="A0A1Y0CT61"/>
<feature type="domain" description="PDZ" evidence="8">
    <location>
        <begin position="103"/>
        <end position="193"/>
    </location>
</feature>